<dbReference type="Proteomes" id="UP000839052">
    <property type="component" value="Chromosome"/>
</dbReference>
<dbReference type="Pfam" id="PF18885">
    <property type="entry name" value="DUF5648"/>
    <property type="match status" value="1"/>
</dbReference>
<organism evidence="2 3">
    <name type="scientific">Candidatus Nitrotoga arctica</name>
    <dbReference type="NCBI Taxonomy" id="453162"/>
    <lineage>
        <taxon>Bacteria</taxon>
        <taxon>Pseudomonadati</taxon>
        <taxon>Pseudomonadota</taxon>
        <taxon>Betaproteobacteria</taxon>
        <taxon>Nitrosomonadales</taxon>
        <taxon>Gallionellaceae</taxon>
        <taxon>Candidatus Nitrotoga</taxon>
    </lineage>
</organism>
<proteinExistence type="predicted"/>
<name>A0ABM8YZW0_9PROT</name>
<gene>
    <name evidence="2" type="ORF">NTG6680_1842</name>
</gene>
<feature type="domain" description="DUF5648" evidence="1">
    <location>
        <begin position="12"/>
        <end position="54"/>
    </location>
</feature>
<dbReference type="InterPro" id="IPR043708">
    <property type="entry name" value="DUF5648"/>
</dbReference>
<reference evidence="2 3" key="1">
    <citation type="submission" date="2021-10" db="EMBL/GenBank/DDBJ databases">
        <authorList>
            <person name="Koch H."/>
        </authorList>
    </citation>
    <scope>NUCLEOTIDE SEQUENCE [LARGE SCALE GENOMIC DNA]</scope>
    <source>
        <strain evidence="2">6680</strain>
    </source>
</reference>
<keyword evidence="3" id="KW-1185">Reference proteome</keyword>
<accession>A0ABM8YZW0</accession>
<evidence type="ECO:0000259" key="1">
    <source>
        <dbReference type="Pfam" id="PF18885"/>
    </source>
</evidence>
<dbReference type="EMBL" id="OU912926">
    <property type="protein sequence ID" value="CAG9933091.1"/>
    <property type="molecule type" value="Genomic_DNA"/>
</dbReference>
<evidence type="ECO:0000313" key="3">
    <source>
        <dbReference type="Proteomes" id="UP000839052"/>
    </source>
</evidence>
<protein>
    <recommendedName>
        <fullName evidence="1">DUF5648 domain-containing protein</fullName>
    </recommendedName>
</protein>
<sequence length="60" mass="6797">MKLPVNNTCPGDTIPIYRLYNNRWMYNDSNHRFTTDTTEVKAMALKNWVSEGLVMCGAGG</sequence>
<evidence type="ECO:0000313" key="2">
    <source>
        <dbReference type="EMBL" id="CAG9933091.1"/>
    </source>
</evidence>